<reference evidence="1 2" key="1">
    <citation type="submission" date="2016-12" db="EMBL/GenBank/DDBJ databases">
        <title>The genome of dimorphic prosthecate Glycocaulis alkaliphilus 6b-8t, isolated from crude oil dictates its adaptability in petroleum environments.</title>
        <authorList>
            <person name="Wu X.-L."/>
            <person name="Geng S."/>
        </authorList>
    </citation>
    <scope>NUCLEOTIDE SEQUENCE [LARGE SCALE GENOMIC DNA]</scope>
    <source>
        <strain evidence="1 2">6B-8</strain>
    </source>
</reference>
<keyword evidence="2" id="KW-1185">Reference proteome</keyword>
<evidence type="ECO:0000313" key="2">
    <source>
        <dbReference type="Proteomes" id="UP000286954"/>
    </source>
</evidence>
<accession>A0A3T0E6H8</accession>
<sequence length="204" mass="20575">MHMAIGSTIAAALTGLAAGTAVMLADPQTGRSGVLAASAAPADAFEGMRVQLAEGRAYIDQVHYGEAGSPVAFTVRIGAGSRTAARFVPTLPARVDAADIHIDPERGIALAAYGEGALLAQQMSSSVEIADSDRAALAGAPVITDRGHRFGEVERLASEPGAGLVLMVRLGGAGGGIQPVPSSCAAFVRETGLVIVRTCNLGTI</sequence>
<organism evidence="1 2">
    <name type="scientific">Glycocaulis alkaliphilus</name>
    <dbReference type="NCBI Taxonomy" id="1434191"/>
    <lineage>
        <taxon>Bacteria</taxon>
        <taxon>Pseudomonadati</taxon>
        <taxon>Pseudomonadota</taxon>
        <taxon>Alphaproteobacteria</taxon>
        <taxon>Maricaulales</taxon>
        <taxon>Maricaulaceae</taxon>
        <taxon>Glycocaulis</taxon>
    </lineage>
</organism>
<proteinExistence type="predicted"/>
<dbReference type="AlphaFoldDB" id="A0A3T0E6H8"/>
<gene>
    <name evidence="1" type="ORF">X907_0279</name>
</gene>
<name>A0A3T0E6H8_9PROT</name>
<dbReference type="RefSeq" id="WP_127565277.1">
    <property type="nucleotide sequence ID" value="NZ_BMFB01000006.1"/>
</dbReference>
<protein>
    <submittedName>
        <fullName evidence="1">Uncharacterized protein</fullName>
    </submittedName>
</protein>
<dbReference type="EMBL" id="CP018911">
    <property type="protein sequence ID" value="AZU02827.1"/>
    <property type="molecule type" value="Genomic_DNA"/>
</dbReference>
<dbReference type="Proteomes" id="UP000286954">
    <property type="component" value="Chromosome"/>
</dbReference>
<dbReference type="KEGG" id="gak:X907_0279"/>
<evidence type="ECO:0000313" key="1">
    <source>
        <dbReference type="EMBL" id="AZU02827.1"/>
    </source>
</evidence>